<dbReference type="RefSeq" id="WP_285970676.1">
    <property type="nucleotide sequence ID" value="NZ_CP127294.1"/>
</dbReference>
<proteinExistence type="predicted"/>
<keyword evidence="2 4" id="KW-0472">Membrane</keyword>
<keyword evidence="4" id="KW-0812">Transmembrane</keyword>
<evidence type="ECO:0000256" key="1">
    <source>
        <dbReference type="ARBA" id="ARBA00004370"/>
    </source>
</evidence>
<dbReference type="GO" id="GO:0016020">
    <property type="term" value="C:membrane"/>
    <property type="evidence" value="ECO:0007669"/>
    <property type="project" value="UniProtKB-SubCell"/>
</dbReference>
<evidence type="ECO:0000256" key="2">
    <source>
        <dbReference type="ARBA" id="ARBA00023136"/>
    </source>
</evidence>
<evidence type="ECO:0000256" key="4">
    <source>
        <dbReference type="SAM" id="Phobius"/>
    </source>
</evidence>
<sequence length="210" mass="21831">MSSEQAAAEEEVTSSPPEASDSASETASTGAASPAKRSLPGSPRVWLFGAGAFALAAFVVAVVFGIMWWVAGTGENADLAKSRDDVAKAGAAAVEAYTNVDYTNLNEYFDHQKDVSDTNMAQQIDAGRTTYSKALTDSKVKVTATVQDIAVEELDDHEGKASFLAAITTTNSAGGQTSSKALRLEASMTRVGSEWKLSGIDSVPLVASGQ</sequence>
<gene>
    <name evidence="5" type="ORF">QRX50_04315</name>
</gene>
<feature type="region of interest" description="Disordered" evidence="3">
    <location>
        <begin position="1"/>
        <end position="39"/>
    </location>
</feature>
<evidence type="ECO:0000256" key="3">
    <source>
        <dbReference type="SAM" id="MobiDB-lite"/>
    </source>
</evidence>
<reference evidence="5 6" key="1">
    <citation type="submission" date="2023-06" db="EMBL/GenBank/DDBJ databases">
        <authorList>
            <person name="Oyuntsetseg B."/>
            <person name="Kim S.B."/>
        </authorList>
    </citation>
    <scope>NUCLEOTIDE SEQUENCE [LARGE SCALE GENOMIC DNA]</scope>
    <source>
        <strain evidence="5 6">2-15</strain>
    </source>
</reference>
<organism evidence="5 6">
    <name type="scientific">Amycolatopsis carbonis</name>
    <dbReference type="NCBI Taxonomy" id="715471"/>
    <lineage>
        <taxon>Bacteria</taxon>
        <taxon>Bacillati</taxon>
        <taxon>Actinomycetota</taxon>
        <taxon>Actinomycetes</taxon>
        <taxon>Pseudonocardiales</taxon>
        <taxon>Pseudonocardiaceae</taxon>
        <taxon>Amycolatopsis</taxon>
    </lineage>
</organism>
<name>A0A9Y2IK21_9PSEU</name>
<protein>
    <recommendedName>
        <fullName evidence="7">Mce-associated membrane protein</fullName>
    </recommendedName>
</protein>
<feature type="transmembrane region" description="Helical" evidence="4">
    <location>
        <begin position="45"/>
        <end position="71"/>
    </location>
</feature>
<dbReference type="EMBL" id="CP127294">
    <property type="protein sequence ID" value="WIX80028.1"/>
    <property type="molecule type" value="Genomic_DNA"/>
</dbReference>
<dbReference type="PANTHER" id="PTHR37042">
    <property type="entry name" value="OUTER MEMBRANE PROTEIN RV1973"/>
    <property type="match status" value="1"/>
</dbReference>
<feature type="compositionally biased region" description="Low complexity" evidence="3">
    <location>
        <begin position="13"/>
        <end position="35"/>
    </location>
</feature>
<evidence type="ECO:0000313" key="6">
    <source>
        <dbReference type="Proteomes" id="UP001236014"/>
    </source>
</evidence>
<dbReference type="Proteomes" id="UP001236014">
    <property type="component" value="Chromosome"/>
</dbReference>
<keyword evidence="4" id="KW-1133">Transmembrane helix</keyword>
<dbReference type="KEGG" id="acab:QRX50_04315"/>
<comment type="subcellular location">
    <subcellularLocation>
        <location evidence="1">Membrane</location>
    </subcellularLocation>
</comment>
<dbReference type="AlphaFoldDB" id="A0A9Y2IK21"/>
<keyword evidence="6" id="KW-1185">Reference proteome</keyword>
<dbReference type="PANTHER" id="PTHR37042:SF4">
    <property type="entry name" value="OUTER MEMBRANE PROTEIN RV1973"/>
    <property type="match status" value="1"/>
</dbReference>
<accession>A0A9Y2IK21</accession>
<evidence type="ECO:0008006" key="7">
    <source>
        <dbReference type="Google" id="ProtNLM"/>
    </source>
</evidence>
<evidence type="ECO:0000313" key="5">
    <source>
        <dbReference type="EMBL" id="WIX80028.1"/>
    </source>
</evidence>